<dbReference type="GO" id="GO:0031564">
    <property type="term" value="P:transcription antitermination"/>
    <property type="evidence" value="ECO:0007669"/>
    <property type="project" value="UniProtKB-KW"/>
</dbReference>
<dbReference type="PANTHER" id="PTHR11078:SF3">
    <property type="entry name" value="ANTITERMINATION NUSB DOMAIN-CONTAINING PROTEIN"/>
    <property type="match status" value="1"/>
</dbReference>
<name>A0A7C8BRJ6_9ACTN</name>
<dbReference type="GO" id="GO:0005829">
    <property type="term" value="C:cytosol"/>
    <property type="evidence" value="ECO:0007669"/>
    <property type="project" value="TreeGrafter"/>
</dbReference>
<dbReference type="AlphaFoldDB" id="A0A7C8BRJ6"/>
<evidence type="ECO:0000256" key="2">
    <source>
        <dbReference type="ARBA" id="ARBA00022814"/>
    </source>
</evidence>
<keyword evidence="3 6" id="KW-0694">RNA-binding</keyword>
<dbReference type="GO" id="GO:0003723">
    <property type="term" value="F:RNA binding"/>
    <property type="evidence" value="ECO:0007669"/>
    <property type="project" value="UniProtKB-UniRule"/>
</dbReference>
<dbReference type="InterPro" id="IPR011605">
    <property type="entry name" value="NusB_fam"/>
</dbReference>
<evidence type="ECO:0000256" key="4">
    <source>
        <dbReference type="ARBA" id="ARBA00023015"/>
    </source>
</evidence>
<dbReference type="CDD" id="cd00619">
    <property type="entry name" value="Terminator_NusB"/>
    <property type="match status" value="1"/>
</dbReference>
<dbReference type="GO" id="GO:0006353">
    <property type="term" value="P:DNA-templated transcription termination"/>
    <property type="evidence" value="ECO:0007669"/>
    <property type="project" value="UniProtKB-UniRule"/>
</dbReference>
<accession>A0A7C8BRJ6</accession>
<evidence type="ECO:0000256" key="3">
    <source>
        <dbReference type="ARBA" id="ARBA00022884"/>
    </source>
</evidence>
<evidence type="ECO:0000256" key="5">
    <source>
        <dbReference type="ARBA" id="ARBA00023163"/>
    </source>
</evidence>
<feature type="domain" description="NusB/RsmB/TIM44" evidence="7">
    <location>
        <begin position="11"/>
        <end position="154"/>
    </location>
</feature>
<keyword evidence="4 6" id="KW-0805">Transcription regulation</keyword>
<dbReference type="EMBL" id="WAJS01000016">
    <property type="protein sequence ID" value="KAB1648504.1"/>
    <property type="molecule type" value="Genomic_DNA"/>
</dbReference>
<dbReference type="SUPFAM" id="SSF48013">
    <property type="entry name" value="NusB-like"/>
    <property type="match status" value="1"/>
</dbReference>
<dbReference type="InterPro" id="IPR035926">
    <property type="entry name" value="NusB-like_sf"/>
</dbReference>
<comment type="similarity">
    <text evidence="1 6">Belongs to the NusB family.</text>
</comment>
<organism evidence="8 9">
    <name type="scientific">Adlercreutzia muris</name>
    <dbReference type="NCBI Taxonomy" id="1796610"/>
    <lineage>
        <taxon>Bacteria</taxon>
        <taxon>Bacillati</taxon>
        <taxon>Actinomycetota</taxon>
        <taxon>Coriobacteriia</taxon>
        <taxon>Eggerthellales</taxon>
        <taxon>Eggerthellaceae</taxon>
        <taxon>Adlercreutzia</taxon>
    </lineage>
</organism>
<keyword evidence="9" id="KW-1185">Reference proteome</keyword>
<sequence>MASRKHERTLDRACAVQVLYTSELKGESPSKLLDEGLCLVATEQAPATEEEAATEFGRICEGSLSDYALALIRGVEGCQAEIDERLEGASENWTLSRMPIVDRSILRLATYEMYHCDDVPVSVSINEAVELAKDFGGEEDSPRFVNGVLGRIARSMDEGPEAGGEVAAAPAPPIADEIETVAAVDVVRGASGAAACVQGEV</sequence>
<dbReference type="Pfam" id="PF01029">
    <property type="entry name" value="NusB"/>
    <property type="match status" value="1"/>
</dbReference>
<dbReference type="HAMAP" id="MF_00073">
    <property type="entry name" value="NusB"/>
    <property type="match status" value="1"/>
</dbReference>
<dbReference type="PANTHER" id="PTHR11078">
    <property type="entry name" value="N UTILIZATION SUBSTANCE PROTEIN B-RELATED"/>
    <property type="match status" value="1"/>
</dbReference>
<evidence type="ECO:0000256" key="1">
    <source>
        <dbReference type="ARBA" id="ARBA00005952"/>
    </source>
</evidence>
<keyword evidence="2 6" id="KW-0889">Transcription antitermination</keyword>
<gene>
    <name evidence="6 8" type="primary">nusB</name>
    <name evidence="8" type="ORF">F8D48_06330</name>
</gene>
<dbReference type="Proteomes" id="UP000479639">
    <property type="component" value="Unassembled WGS sequence"/>
</dbReference>
<evidence type="ECO:0000313" key="9">
    <source>
        <dbReference type="Proteomes" id="UP000479639"/>
    </source>
</evidence>
<dbReference type="InterPro" id="IPR006027">
    <property type="entry name" value="NusB_RsmB_TIM44"/>
</dbReference>
<proteinExistence type="inferred from homology"/>
<reference evidence="8 9" key="1">
    <citation type="submission" date="2019-09" db="EMBL/GenBank/DDBJ databases">
        <title>Whole genome shotgun sequencing (WGS) of Ellagibacter isourolithinifaciens DSM 104140(T) and Adlercreutzia muris DSM 29508(T).</title>
        <authorList>
            <person name="Stoll D.A."/>
            <person name="Danylec N."/>
            <person name="Huch M."/>
        </authorList>
    </citation>
    <scope>NUCLEOTIDE SEQUENCE [LARGE SCALE GENOMIC DNA]</scope>
    <source>
        <strain evidence="8 9">DSM 29508</strain>
    </source>
</reference>
<evidence type="ECO:0000259" key="7">
    <source>
        <dbReference type="Pfam" id="PF01029"/>
    </source>
</evidence>
<comment type="caution">
    <text evidence="8">The sequence shown here is derived from an EMBL/GenBank/DDBJ whole genome shotgun (WGS) entry which is preliminary data.</text>
</comment>
<dbReference type="RefSeq" id="WP_151430528.1">
    <property type="nucleotide sequence ID" value="NZ_JANJZI010000017.1"/>
</dbReference>
<comment type="function">
    <text evidence="6">Involved in transcription antitermination. Required for transcription of ribosomal RNA (rRNA) genes. Binds specifically to the boxA antiterminator sequence of the ribosomal RNA (rrn) operons.</text>
</comment>
<protein>
    <recommendedName>
        <fullName evidence="6">Transcription antitermination protein NusB</fullName>
    </recommendedName>
    <alternativeName>
        <fullName evidence="6">Antitermination factor NusB</fullName>
    </alternativeName>
</protein>
<evidence type="ECO:0000256" key="6">
    <source>
        <dbReference type="HAMAP-Rule" id="MF_00073"/>
    </source>
</evidence>
<evidence type="ECO:0000313" key="8">
    <source>
        <dbReference type="EMBL" id="KAB1648504.1"/>
    </source>
</evidence>
<dbReference type="Gene3D" id="1.10.940.10">
    <property type="entry name" value="NusB-like"/>
    <property type="match status" value="1"/>
</dbReference>
<dbReference type="NCBIfam" id="TIGR01951">
    <property type="entry name" value="nusB"/>
    <property type="match status" value="1"/>
</dbReference>
<keyword evidence="5 6" id="KW-0804">Transcription</keyword>